<keyword evidence="3" id="KW-0677">Repeat</keyword>
<dbReference type="Gene3D" id="3.30.160.60">
    <property type="entry name" value="Classic Zinc Finger"/>
    <property type="match status" value="1"/>
</dbReference>
<dbReference type="PANTHER" id="PTHR15856:SF27">
    <property type="entry name" value="PHD FINGER PROTEIN 20"/>
    <property type="match status" value="1"/>
</dbReference>
<evidence type="ECO:0000256" key="3">
    <source>
        <dbReference type="ARBA" id="ARBA00022737"/>
    </source>
</evidence>
<feature type="region of interest" description="Disordered" evidence="8">
    <location>
        <begin position="136"/>
        <end position="388"/>
    </location>
</feature>
<dbReference type="InterPro" id="IPR011011">
    <property type="entry name" value="Znf_FYVE_PHD"/>
</dbReference>
<dbReference type="InterPro" id="IPR019786">
    <property type="entry name" value="Zinc_finger_PHD-type_CS"/>
</dbReference>
<protein>
    <submittedName>
        <fullName evidence="10">PHD finger protein 20-like</fullName>
    </submittedName>
</protein>
<keyword evidence="2" id="KW-0479">Metal-binding</keyword>
<dbReference type="CDD" id="cd20453">
    <property type="entry name" value="Tudor_PHF20"/>
    <property type="match status" value="1"/>
</dbReference>
<comment type="subcellular location">
    <subcellularLocation>
        <location evidence="1">Nucleus</location>
    </subcellularLocation>
</comment>
<evidence type="ECO:0000256" key="1">
    <source>
        <dbReference type="ARBA" id="ARBA00004123"/>
    </source>
</evidence>
<feature type="compositionally biased region" description="Low complexity" evidence="8">
    <location>
        <begin position="164"/>
        <end position="174"/>
    </location>
</feature>
<dbReference type="Pfam" id="PF20826">
    <property type="entry name" value="PHD_5"/>
    <property type="match status" value="1"/>
</dbReference>
<gene>
    <name evidence="10" type="primary">LOC107575030</name>
</gene>
<feature type="compositionally biased region" description="Polar residues" evidence="8">
    <location>
        <begin position="138"/>
        <end position="156"/>
    </location>
</feature>
<evidence type="ECO:0000256" key="2">
    <source>
        <dbReference type="ARBA" id="ARBA00022723"/>
    </source>
</evidence>
<accession>A0A672LXI9</accession>
<reference evidence="10" key="1">
    <citation type="submission" date="2025-08" db="UniProtKB">
        <authorList>
            <consortium name="Ensembl"/>
        </authorList>
    </citation>
    <scope>IDENTIFICATION</scope>
</reference>
<dbReference type="InterPro" id="IPR041297">
    <property type="entry name" value="Crb2_Tudor"/>
</dbReference>
<evidence type="ECO:0000256" key="5">
    <source>
        <dbReference type="ARBA" id="ARBA00022833"/>
    </source>
</evidence>
<dbReference type="CDD" id="cd20104">
    <property type="entry name" value="MBT_PHF20L1-like"/>
    <property type="match status" value="1"/>
</dbReference>
<feature type="domain" description="C2H2-type" evidence="9">
    <location>
        <begin position="416"/>
        <end position="446"/>
    </location>
</feature>
<dbReference type="OMA" id="HIHVKPF"/>
<dbReference type="PANTHER" id="PTHR15856">
    <property type="entry name" value="PHD FINGER PROTEIN 20-RELATED"/>
    <property type="match status" value="1"/>
</dbReference>
<feature type="compositionally biased region" description="Polar residues" evidence="8">
    <location>
        <begin position="472"/>
        <end position="485"/>
    </location>
</feature>
<dbReference type="Pfam" id="PF02820">
    <property type="entry name" value="MBT"/>
    <property type="match status" value="1"/>
</dbReference>
<evidence type="ECO:0000259" key="9">
    <source>
        <dbReference type="PROSITE" id="PS50157"/>
    </source>
</evidence>
<evidence type="ECO:0000256" key="6">
    <source>
        <dbReference type="ARBA" id="ARBA00023242"/>
    </source>
</evidence>
<dbReference type="SMART" id="SM00333">
    <property type="entry name" value="TUDOR"/>
    <property type="match status" value="2"/>
</dbReference>
<dbReference type="PROSITE" id="PS00028">
    <property type="entry name" value="ZINC_FINGER_C2H2_1"/>
    <property type="match status" value="1"/>
</dbReference>
<evidence type="ECO:0000256" key="4">
    <source>
        <dbReference type="ARBA" id="ARBA00022771"/>
    </source>
</evidence>
<dbReference type="InterPro" id="IPR001965">
    <property type="entry name" value="Znf_PHD"/>
</dbReference>
<evidence type="ECO:0000313" key="10">
    <source>
        <dbReference type="Ensembl" id="ENSSGRP00000028832.1"/>
    </source>
</evidence>
<feature type="compositionally biased region" description="Polar residues" evidence="8">
    <location>
        <begin position="326"/>
        <end position="339"/>
    </location>
</feature>
<sequence length="967" mass="110450">MSKSTPHRRGITFEVGAQLEARDSLKNWYAASIEKIDYEDEKVLIHYRQWSHRYDEWFDWSSPYLRPVERIQLRKQGLRERQSAPGFHVNQKVLASWSDCRYYPAKIMSRDKDGFYTVKFFDGVIKTVKGIKVKPFRKSSNGKTNQQTQKRGNQNGKKWKAKENGSSRSNGSRHSMSDQDGESESEEDEEDATVIDESRNLQNGGESESTAAQILNESEPSSAEHNETQPSEENKTEPLENGEANKPEEKEMNGGQEESQALQNGVDGNDGDQKEKENATDESPSLPRRTRSKVTDGKDVEKSNGPELRKRRASTGQMPPTKRSRANSSTDRNSRSQIKADSVPETSESKDGSTSPAENAAPKEEAGSTPDLAAAVKQPQTIHLPTTNKYSREPLYRVIKNQPPPILSIELDHNPFKCKIAGCLKSFRKASLLHYHMKYYHAQSDPSPPRCVQTRSSDKQNSQETPRRRRTVSSSHYTPSPLSDSKSGHALSPPAVGSMHRQRSATLGAERSKENQHFNRSLHDDRDWVAKETAKERERLREKRQRDFFRIKLKKKKKKRKSKSGEMVLQTFSNESDAELDLNMPLSEQGVETVTHGSEIVRCICEVQEENDFMIQCDECLCWQHGTCMGLYEDSVPDSYSCYICRDPPAQRQSQRYWYDKDWLSSGHMYGLSFLEENYSHQNSKKVATAHQLLGDVHRVFEVLNGLQLKMSILQTQAHPDLKFWRQPWKSADGLRRKTAGDSGIATPFPSSPPEIGANEFETLKSEVPSPVETHCSFQDSYISSEHCYQKPCTYYPAMERRLVVETRCGSELEDSLRSTEDLLEMAEQRYGTQLDHEQHKLQLADRSFSKELECRMKRLVSAEQEKSCVVEVKEEEPDPKPDPDLVLHQQWQLNLLEHIEAVQDQVTHRMDLIERELDVLESWLDYTGELEPPDPLARLPQLKHRIKQLLTDLGTVQQIALCSSSS</sequence>
<keyword evidence="4 7" id="KW-0863">Zinc-finger</keyword>
<evidence type="ECO:0000313" key="11">
    <source>
        <dbReference type="Proteomes" id="UP000472262"/>
    </source>
</evidence>
<keyword evidence="11" id="KW-1185">Reference proteome</keyword>
<dbReference type="FunFam" id="3.30.40.10:FF:000196">
    <property type="entry name" value="PHD finger protein 20 (Predicted)"/>
    <property type="match status" value="1"/>
</dbReference>
<feature type="compositionally biased region" description="Acidic residues" evidence="8">
    <location>
        <begin position="179"/>
        <end position="194"/>
    </location>
</feature>
<evidence type="ECO:0000256" key="7">
    <source>
        <dbReference type="PROSITE-ProRule" id="PRU00042"/>
    </source>
</evidence>
<dbReference type="GO" id="GO:0006357">
    <property type="term" value="P:regulation of transcription by RNA polymerase II"/>
    <property type="evidence" value="ECO:0007669"/>
    <property type="project" value="TreeGrafter"/>
</dbReference>
<name>A0A672LXI9_SINGR</name>
<keyword evidence="5" id="KW-0862">Zinc</keyword>
<organism evidence="10 11">
    <name type="scientific">Sinocyclocheilus grahami</name>
    <name type="common">Dianchi golden-line fish</name>
    <name type="synonym">Barbus grahami</name>
    <dbReference type="NCBI Taxonomy" id="75366"/>
    <lineage>
        <taxon>Eukaryota</taxon>
        <taxon>Metazoa</taxon>
        <taxon>Chordata</taxon>
        <taxon>Craniata</taxon>
        <taxon>Vertebrata</taxon>
        <taxon>Euteleostomi</taxon>
        <taxon>Actinopterygii</taxon>
        <taxon>Neopterygii</taxon>
        <taxon>Teleostei</taxon>
        <taxon>Ostariophysi</taxon>
        <taxon>Cypriniformes</taxon>
        <taxon>Cyprinidae</taxon>
        <taxon>Cyprininae</taxon>
        <taxon>Sinocyclocheilus</taxon>
    </lineage>
</organism>
<reference evidence="10" key="2">
    <citation type="submission" date="2025-09" db="UniProtKB">
        <authorList>
            <consortium name="Ensembl"/>
        </authorList>
    </citation>
    <scope>IDENTIFICATION</scope>
</reference>
<dbReference type="InterPro" id="IPR004092">
    <property type="entry name" value="Mbt"/>
</dbReference>
<dbReference type="Ensembl" id="ENSSGRT00000031011.1">
    <property type="protein sequence ID" value="ENSSGRP00000028832.1"/>
    <property type="gene ID" value="ENSSGRG00000016477.1"/>
</dbReference>
<dbReference type="GO" id="GO:0044545">
    <property type="term" value="C:NSL complex"/>
    <property type="evidence" value="ECO:0007669"/>
    <property type="project" value="TreeGrafter"/>
</dbReference>
<dbReference type="InterPro" id="IPR043449">
    <property type="entry name" value="PHF20-like"/>
</dbReference>
<dbReference type="InterPro" id="IPR013083">
    <property type="entry name" value="Znf_RING/FYVE/PHD"/>
</dbReference>
<feature type="compositionally biased region" description="Basic and acidic residues" evidence="8">
    <location>
        <begin position="293"/>
        <end position="308"/>
    </location>
</feature>
<dbReference type="FunFam" id="2.30.30.140:FF:000049">
    <property type="entry name" value="PHD finger protein 20 (Predicted)"/>
    <property type="match status" value="1"/>
</dbReference>
<dbReference type="GO" id="GO:0071339">
    <property type="term" value="C:MLL1 complex"/>
    <property type="evidence" value="ECO:0007669"/>
    <property type="project" value="TreeGrafter"/>
</dbReference>
<dbReference type="PROSITE" id="PS01359">
    <property type="entry name" value="ZF_PHD_1"/>
    <property type="match status" value="1"/>
</dbReference>
<dbReference type="AlphaFoldDB" id="A0A672LXI9"/>
<keyword evidence="6" id="KW-0539">Nucleus</keyword>
<feature type="compositionally biased region" description="Polar residues" evidence="8">
    <location>
        <begin position="200"/>
        <end position="221"/>
    </location>
</feature>
<feature type="compositionally biased region" description="Polar residues" evidence="8">
    <location>
        <begin position="378"/>
        <end position="388"/>
    </location>
</feature>
<dbReference type="InterPro" id="IPR013087">
    <property type="entry name" value="Znf_C2H2_type"/>
</dbReference>
<dbReference type="Gene3D" id="3.30.40.10">
    <property type="entry name" value="Zinc/RING finger domain, C3HC4 (zinc finger)"/>
    <property type="match status" value="1"/>
</dbReference>
<dbReference type="SMART" id="SM00249">
    <property type="entry name" value="PHD"/>
    <property type="match status" value="1"/>
</dbReference>
<dbReference type="Gene3D" id="2.30.30.140">
    <property type="match status" value="2"/>
</dbReference>
<dbReference type="CDD" id="cd15634">
    <property type="entry name" value="PHD_PHF20"/>
    <property type="match status" value="1"/>
</dbReference>
<feature type="compositionally biased region" description="Basic and acidic residues" evidence="8">
    <location>
        <begin position="222"/>
        <end position="252"/>
    </location>
</feature>
<evidence type="ECO:0000256" key="8">
    <source>
        <dbReference type="SAM" id="MobiDB-lite"/>
    </source>
</evidence>
<dbReference type="InterPro" id="IPR002999">
    <property type="entry name" value="Tudor"/>
</dbReference>
<dbReference type="InParanoid" id="A0A672LXI9"/>
<dbReference type="SUPFAM" id="SSF63748">
    <property type="entry name" value="Tudor/PWWP/MBT"/>
    <property type="match status" value="2"/>
</dbReference>
<feature type="compositionally biased region" description="Polar residues" evidence="8">
    <location>
        <begin position="453"/>
        <end position="464"/>
    </location>
</feature>
<feature type="region of interest" description="Disordered" evidence="8">
    <location>
        <begin position="441"/>
        <end position="522"/>
    </location>
</feature>
<dbReference type="SUPFAM" id="SSF57903">
    <property type="entry name" value="FYVE/PHD zinc finger"/>
    <property type="match status" value="1"/>
</dbReference>
<feature type="compositionally biased region" description="Basic and acidic residues" evidence="8">
    <location>
        <begin position="510"/>
        <end position="522"/>
    </location>
</feature>
<dbReference type="Pfam" id="PF18115">
    <property type="entry name" value="Tudor_3"/>
    <property type="match status" value="1"/>
</dbReference>
<dbReference type="GO" id="GO:0008270">
    <property type="term" value="F:zinc ion binding"/>
    <property type="evidence" value="ECO:0007669"/>
    <property type="project" value="UniProtKB-KW"/>
</dbReference>
<dbReference type="PROSITE" id="PS50157">
    <property type="entry name" value="ZINC_FINGER_C2H2_2"/>
    <property type="match status" value="1"/>
</dbReference>
<dbReference type="Proteomes" id="UP000472262">
    <property type="component" value="Unassembled WGS sequence"/>
</dbReference>
<proteinExistence type="predicted"/>